<feature type="compositionally biased region" description="Pro residues" evidence="6">
    <location>
        <begin position="14"/>
        <end position="23"/>
    </location>
</feature>
<feature type="domain" description="LIM zinc-binding" evidence="7">
    <location>
        <begin position="849"/>
        <end position="908"/>
    </location>
</feature>
<dbReference type="CDD" id="cd08368">
    <property type="entry name" value="LIM"/>
    <property type="match status" value="3"/>
</dbReference>
<name>A0A9P6Q7F4_9FUNG</name>
<evidence type="ECO:0000313" key="8">
    <source>
        <dbReference type="EMBL" id="KAG0261004.1"/>
    </source>
</evidence>
<feature type="compositionally biased region" description="Low complexity" evidence="6">
    <location>
        <begin position="503"/>
        <end position="529"/>
    </location>
</feature>
<dbReference type="SUPFAM" id="SSF57716">
    <property type="entry name" value="Glucocorticoid receptor-like (DNA-binding domain)"/>
    <property type="match status" value="3"/>
</dbReference>
<dbReference type="EMBL" id="JAAAJB010000230">
    <property type="protein sequence ID" value="KAG0261004.1"/>
    <property type="molecule type" value="Genomic_DNA"/>
</dbReference>
<dbReference type="PANTHER" id="PTHR24205:SF16">
    <property type="entry name" value="GH01042P-RELATED"/>
    <property type="match status" value="1"/>
</dbReference>
<feature type="compositionally biased region" description="Low complexity" evidence="6">
    <location>
        <begin position="86"/>
        <end position="111"/>
    </location>
</feature>
<reference evidence="8" key="1">
    <citation type="journal article" date="2020" name="Fungal Divers.">
        <title>Resolving the Mortierellaceae phylogeny through synthesis of multi-gene phylogenetics and phylogenomics.</title>
        <authorList>
            <person name="Vandepol N."/>
            <person name="Liber J."/>
            <person name="Desiro A."/>
            <person name="Na H."/>
            <person name="Kennedy M."/>
            <person name="Barry K."/>
            <person name="Grigoriev I.V."/>
            <person name="Miller A.N."/>
            <person name="O'Donnell K."/>
            <person name="Stajich J.E."/>
            <person name="Bonito G."/>
        </authorList>
    </citation>
    <scope>NUCLEOTIDE SEQUENCE</scope>
    <source>
        <strain evidence="8">BC1065</strain>
    </source>
</reference>
<dbReference type="SMART" id="SM00132">
    <property type="entry name" value="LIM"/>
    <property type="match status" value="4"/>
</dbReference>
<evidence type="ECO:0000256" key="2">
    <source>
        <dbReference type="ARBA" id="ARBA00022737"/>
    </source>
</evidence>
<feature type="compositionally biased region" description="Low complexity" evidence="6">
    <location>
        <begin position="343"/>
        <end position="353"/>
    </location>
</feature>
<feature type="compositionally biased region" description="Low complexity" evidence="6">
    <location>
        <begin position="120"/>
        <end position="133"/>
    </location>
</feature>
<feature type="region of interest" description="Disordered" evidence="6">
    <location>
        <begin position="1"/>
        <end position="653"/>
    </location>
</feature>
<feature type="compositionally biased region" description="Polar residues" evidence="6">
    <location>
        <begin position="189"/>
        <end position="218"/>
    </location>
</feature>
<dbReference type="PANTHER" id="PTHR24205">
    <property type="entry name" value="FOUR AND A HALF LIM DOMAINS PROTEIN"/>
    <property type="match status" value="1"/>
</dbReference>
<feature type="compositionally biased region" description="Basic and acidic residues" evidence="6">
    <location>
        <begin position="530"/>
        <end position="625"/>
    </location>
</feature>
<accession>A0A9P6Q7F4</accession>
<comment type="caution">
    <text evidence="8">The sequence shown here is derived from an EMBL/GenBank/DDBJ whole genome shotgun (WGS) entry which is preliminary data.</text>
</comment>
<feature type="compositionally biased region" description="Low complexity" evidence="6">
    <location>
        <begin position="62"/>
        <end position="75"/>
    </location>
</feature>
<organism evidence="8 9">
    <name type="scientific">Actinomortierella ambigua</name>
    <dbReference type="NCBI Taxonomy" id="1343610"/>
    <lineage>
        <taxon>Eukaryota</taxon>
        <taxon>Fungi</taxon>
        <taxon>Fungi incertae sedis</taxon>
        <taxon>Mucoromycota</taxon>
        <taxon>Mortierellomycotina</taxon>
        <taxon>Mortierellomycetes</taxon>
        <taxon>Mortierellales</taxon>
        <taxon>Mortierellaceae</taxon>
        <taxon>Actinomortierella</taxon>
    </lineage>
</organism>
<gene>
    <name evidence="8" type="ORF">DFQ27_003221</name>
</gene>
<feature type="compositionally biased region" description="Low complexity" evidence="6">
    <location>
        <begin position="630"/>
        <end position="649"/>
    </location>
</feature>
<feature type="domain" description="LIM zinc-binding" evidence="7">
    <location>
        <begin position="649"/>
        <end position="713"/>
    </location>
</feature>
<evidence type="ECO:0000256" key="4">
    <source>
        <dbReference type="ARBA" id="ARBA00023038"/>
    </source>
</evidence>
<keyword evidence="3 5" id="KW-0862">Zinc</keyword>
<keyword evidence="1 5" id="KW-0479">Metal-binding</keyword>
<keyword evidence="2" id="KW-0677">Repeat</keyword>
<dbReference type="GO" id="GO:0005634">
    <property type="term" value="C:nucleus"/>
    <property type="evidence" value="ECO:0007669"/>
    <property type="project" value="TreeGrafter"/>
</dbReference>
<evidence type="ECO:0000256" key="1">
    <source>
        <dbReference type="ARBA" id="ARBA00022723"/>
    </source>
</evidence>
<sequence length="923" mass="101640">MGSSPSSGAYKPGYKPPPVPMASPTPSVGSATGTTTSPGRPSTASPRPSLPFLEKYSKKNKSGAATPPAPSASGSQMQQNGYGANGTTAPSSTSLSGSPLTSSPTTPTGPGQSLNGYPSHPHQQQQHYNQQPPAKDYFSRTATGPMGEDRFGQSPPAGSIYGGYQQERQSQPRSKTPNGYDEYNGRARTPNQMDVYSTSPNGSRSSQQPALPQKSNARAPSVASAHGLGISQGSSGGMEGLRNGMRSPVGERSMGRERSNSNASKMSGGGGSVSSGGRFGEDPATAPLPSLNGSSGNGAPMDHRHLRDRSNTVHSERSVRSDRSGRREEESASSRSRYPDQASSQQQQGSGSSRSREGSSRTPDMASSSSSRMMGRDNSSSSLSYNKNPSPPTSPEDVRTSEQTMPDTRSRSKPSYRPPTPPDASSPVPSSRGRRPSRKPSGDQFDALMDNLMQDISDLSTTPGSGVRDSSRPASAHRSRSRPNLRSESGRETNGSPPPTPGLPLMGGSNSNGNSNNGTNGSGSSSLRSYRGERSERSERDRERGERERGGEREYRSERTDRERDRERRERERAERAERDRGDRGERAERGERDRDREREREHRSDRGERERERERDRERGRSYDASKVSSSGRSSTRSRSTNRRGGTTHCEGCKHDIEPHEVEKVIKMQMGDFHPECFKCQRCRRPIESPRAAHEHDGRLLCEKDYARVLEKEAQRAQRRAPAVCAGCEQPIQSNEQPVYALGQAWHEHHLACHHCHNPIDRAVGHVEKNQRVYCPKDFGQLFLPKCRACNLPVEKEAVCAQDGKLKGKWHAACFGCQTCKKPFPDKSFYVYGDAPYCRRHYHKLNNSLCKGCDQPIEGPCAQTMEGWRFHPNCFSCVECKTPLSDVYYNFENQAYCERDILIIQKTRNVRAERRKTFFGKV</sequence>
<feature type="domain" description="LIM zinc-binding" evidence="7">
    <location>
        <begin position="724"/>
        <end position="786"/>
    </location>
</feature>
<feature type="compositionally biased region" description="Low complexity" evidence="6">
    <location>
        <begin position="360"/>
        <end position="388"/>
    </location>
</feature>
<dbReference type="GO" id="GO:0003712">
    <property type="term" value="F:transcription coregulator activity"/>
    <property type="evidence" value="ECO:0007669"/>
    <property type="project" value="TreeGrafter"/>
</dbReference>
<evidence type="ECO:0000256" key="3">
    <source>
        <dbReference type="ARBA" id="ARBA00022833"/>
    </source>
</evidence>
<dbReference type="AlphaFoldDB" id="A0A9P6Q7F4"/>
<protein>
    <recommendedName>
        <fullName evidence="7">LIM zinc-binding domain-containing protein</fullName>
    </recommendedName>
</protein>
<evidence type="ECO:0000313" key="9">
    <source>
        <dbReference type="Proteomes" id="UP000807716"/>
    </source>
</evidence>
<dbReference type="Proteomes" id="UP000807716">
    <property type="component" value="Unassembled WGS sequence"/>
</dbReference>
<feature type="compositionally biased region" description="Basic and acidic residues" evidence="6">
    <location>
        <begin position="301"/>
        <end position="332"/>
    </location>
</feature>
<evidence type="ECO:0000259" key="7">
    <source>
        <dbReference type="PROSITE" id="PS50023"/>
    </source>
</evidence>
<dbReference type="PROSITE" id="PS50023">
    <property type="entry name" value="LIM_DOMAIN_2"/>
    <property type="match status" value="3"/>
</dbReference>
<feature type="compositionally biased region" description="Low complexity" evidence="6">
    <location>
        <begin position="24"/>
        <end position="47"/>
    </location>
</feature>
<keyword evidence="4 5" id="KW-0440">LIM domain</keyword>
<dbReference type="Pfam" id="PF00412">
    <property type="entry name" value="LIM"/>
    <property type="match status" value="4"/>
</dbReference>
<feature type="compositionally biased region" description="Polar residues" evidence="6">
    <location>
        <begin position="166"/>
        <end position="177"/>
    </location>
</feature>
<dbReference type="OrthoDB" id="1112565at2759"/>
<dbReference type="PROSITE" id="PS00478">
    <property type="entry name" value="LIM_DOMAIN_1"/>
    <property type="match status" value="3"/>
</dbReference>
<proteinExistence type="predicted"/>
<evidence type="ECO:0000256" key="6">
    <source>
        <dbReference type="SAM" id="MobiDB-lite"/>
    </source>
</evidence>
<dbReference type="InterPro" id="IPR001781">
    <property type="entry name" value="Znf_LIM"/>
</dbReference>
<dbReference type="GO" id="GO:0046872">
    <property type="term" value="F:metal ion binding"/>
    <property type="evidence" value="ECO:0007669"/>
    <property type="project" value="UniProtKB-KW"/>
</dbReference>
<keyword evidence="9" id="KW-1185">Reference proteome</keyword>
<dbReference type="Gene3D" id="2.10.110.10">
    <property type="entry name" value="Cysteine Rich Protein"/>
    <property type="match status" value="4"/>
</dbReference>
<feature type="compositionally biased region" description="Gly residues" evidence="6">
    <location>
        <begin position="267"/>
        <end position="278"/>
    </location>
</feature>
<evidence type="ECO:0000256" key="5">
    <source>
        <dbReference type="PROSITE-ProRule" id="PRU00125"/>
    </source>
</evidence>